<keyword evidence="4 6" id="KW-0694">RNA-binding</keyword>
<dbReference type="InterPro" id="IPR045164">
    <property type="entry name" value="RBM41/RNPC3"/>
</dbReference>
<dbReference type="EMBL" id="CP111018">
    <property type="protein sequence ID" value="WAR09798.1"/>
    <property type="molecule type" value="Genomic_DNA"/>
</dbReference>
<accession>A0ABY7EII0</accession>
<name>A0ABY7EII0_MYAAR</name>
<feature type="non-terminal residue" evidence="9">
    <location>
        <position position="1"/>
    </location>
</feature>
<feature type="compositionally biased region" description="Basic and acidic residues" evidence="7">
    <location>
        <begin position="199"/>
        <end position="211"/>
    </location>
</feature>
<feature type="region of interest" description="Disordered" evidence="7">
    <location>
        <begin position="192"/>
        <end position="213"/>
    </location>
</feature>
<sequence length="489" mass="55507">MEQPQPSLKEEAHTTLLVRHLPAELSRQEKIDLLCHFGAQCARPMGVSGPLKHAAFARFESQDAAEKCIRRLHQMEIFGHRLNVQYAKSDQAINFPSEDDDCKKTKLDEHQDMKIEAKMKKEKEERLNVLEAEDVAFQKMKIPYPRKPTLLYRYPPPTVLHLMNKMNIPCPFGPTTPSPPLAMDHALTLNPQGVPQGSKRGEDQNKMKHPDTYGLTRATSSVKRPRKRMRAVQPEFYVSTRPAVIQTPSDVFDDINKPRPKPITLNIANMDSARNLGSSINMYTDDEELVKKLDGHEDGSDGVKEGNQAGTEQKVKEDTVVVIEGGFGKVEPPKTHTEVKEVNNPEVNYKIVSDEFVTKEAIKSGRLRESQLKEFSVFKNYKEGERTSRLYIKNLTKHTTEQDLVNLFGALIDWSADLAYEAFDVRLMKEGRMKGQAFVTLPDEMSAQRILQECNGYVLKAKPMVIQFARSAKAKLKNEDSYNLVSQQN</sequence>
<evidence type="ECO:0000256" key="4">
    <source>
        <dbReference type="ARBA" id="ARBA00022884"/>
    </source>
</evidence>
<evidence type="ECO:0000256" key="1">
    <source>
        <dbReference type="ARBA" id="ARBA00004123"/>
    </source>
</evidence>
<dbReference type="InterPro" id="IPR000504">
    <property type="entry name" value="RRM_dom"/>
</dbReference>
<evidence type="ECO:0000256" key="2">
    <source>
        <dbReference type="ARBA" id="ARBA00020364"/>
    </source>
</evidence>
<proteinExistence type="predicted"/>
<feature type="domain" description="RRM" evidence="8">
    <location>
        <begin position="388"/>
        <end position="471"/>
    </location>
</feature>
<dbReference type="PANTHER" id="PTHR16105">
    <property type="entry name" value="RNA-BINDING REGION-CONTAINING PROTEIN 3"/>
    <property type="match status" value="1"/>
</dbReference>
<dbReference type="CDD" id="cd12238">
    <property type="entry name" value="RRM1_RBM40_like"/>
    <property type="match status" value="1"/>
</dbReference>
<evidence type="ECO:0000259" key="8">
    <source>
        <dbReference type="PROSITE" id="PS50102"/>
    </source>
</evidence>
<gene>
    <name evidence="9" type="ORF">MAR_034874</name>
</gene>
<dbReference type="SMART" id="SM00360">
    <property type="entry name" value="RRM"/>
    <property type="match status" value="2"/>
</dbReference>
<evidence type="ECO:0000256" key="5">
    <source>
        <dbReference type="ARBA" id="ARBA00023242"/>
    </source>
</evidence>
<evidence type="ECO:0000313" key="9">
    <source>
        <dbReference type="EMBL" id="WAR09798.1"/>
    </source>
</evidence>
<dbReference type="InterPro" id="IPR012677">
    <property type="entry name" value="Nucleotide-bd_a/b_plait_sf"/>
</dbReference>
<dbReference type="InterPro" id="IPR035979">
    <property type="entry name" value="RBD_domain_sf"/>
</dbReference>
<reference evidence="9" key="1">
    <citation type="submission" date="2022-11" db="EMBL/GenBank/DDBJ databases">
        <title>Centuries of genome instability and evolution in soft-shell clam transmissible cancer (bioRxiv).</title>
        <authorList>
            <person name="Hart S.F.M."/>
            <person name="Yonemitsu M.A."/>
            <person name="Giersch R.M."/>
            <person name="Beal B.F."/>
            <person name="Arriagada G."/>
            <person name="Davis B.W."/>
            <person name="Ostrander E.A."/>
            <person name="Goff S.P."/>
            <person name="Metzger M.J."/>
        </authorList>
    </citation>
    <scope>NUCLEOTIDE SEQUENCE</scope>
    <source>
        <strain evidence="9">MELC-2E11</strain>
        <tissue evidence="9">Siphon/mantle</tissue>
    </source>
</reference>
<dbReference type="PROSITE" id="PS50102">
    <property type="entry name" value="RRM"/>
    <property type="match status" value="2"/>
</dbReference>
<dbReference type="InterPro" id="IPR034147">
    <property type="entry name" value="RBM40_RRM1"/>
</dbReference>
<feature type="domain" description="RRM" evidence="8">
    <location>
        <begin position="14"/>
        <end position="89"/>
    </location>
</feature>
<evidence type="ECO:0000256" key="7">
    <source>
        <dbReference type="SAM" id="MobiDB-lite"/>
    </source>
</evidence>
<comment type="subcellular location">
    <subcellularLocation>
        <location evidence="1">Nucleus</location>
    </subcellularLocation>
</comment>
<organism evidence="9 10">
    <name type="scientific">Mya arenaria</name>
    <name type="common">Soft-shell clam</name>
    <dbReference type="NCBI Taxonomy" id="6604"/>
    <lineage>
        <taxon>Eukaryota</taxon>
        <taxon>Metazoa</taxon>
        <taxon>Spiralia</taxon>
        <taxon>Lophotrochozoa</taxon>
        <taxon>Mollusca</taxon>
        <taxon>Bivalvia</taxon>
        <taxon>Autobranchia</taxon>
        <taxon>Heteroconchia</taxon>
        <taxon>Euheterodonta</taxon>
        <taxon>Imparidentia</taxon>
        <taxon>Neoheterodontei</taxon>
        <taxon>Myida</taxon>
        <taxon>Myoidea</taxon>
        <taxon>Myidae</taxon>
        <taxon>Mya</taxon>
    </lineage>
</organism>
<dbReference type="CDD" id="cd12239">
    <property type="entry name" value="RRM2_RBM40_like"/>
    <property type="match status" value="1"/>
</dbReference>
<dbReference type="Proteomes" id="UP001164746">
    <property type="component" value="Chromosome 7"/>
</dbReference>
<dbReference type="SUPFAM" id="SSF54928">
    <property type="entry name" value="RNA-binding domain, RBD"/>
    <property type="match status" value="2"/>
</dbReference>
<evidence type="ECO:0000313" key="10">
    <source>
        <dbReference type="Proteomes" id="UP001164746"/>
    </source>
</evidence>
<protein>
    <recommendedName>
        <fullName evidence="2">RNA-binding region-containing protein 3</fullName>
    </recommendedName>
</protein>
<evidence type="ECO:0000256" key="6">
    <source>
        <dbReference type="PROSITE-ProRule" id="PRU00176"/>
    </source>
</evidence>
<dbReference type="Pfam" id="PF00076">
    <property type="entry name" value="RRM_1"/>
    <property type="match status" value="1"/>
</dbReference>
<keyword evidence="10" id="KW-1185">Reference proteome</keyword>
<keyword evidence="5" id="KW-0539">Nucleus</keyword>
<keyword evidence="3" id="KW-0677">Repeat</keyword>
<dbReference type="Gene3D" id="3.30.70.330">
    <property type="match status" value="2"/>
</dbReference>
<evidence type="ECO:0000256" key="3">
    <source>
        <dbReference type="ARBA" id="ARBA00022737"/>
    </source>
</evidence>
<dbReference type="PANTHER" id="PTHR16105:SF0">
    <property type="entry name" value="RNA-BINDING REGION-CONTAINING PROTEIN 3"/>
    <property type="match status" value="1"/>
</dbReference>